<keyword evidence="2 8" id="KW-1277">Toxin-antitoxin system</keyword>
<dbReference type="RefSeq" id="WP_114431007.1">
    <property type="nucleotide sequence ID" value="NZ_QPJM01000009.1"/>
</dbReference>
<evidence type="ECO:0000256" key="3">
    <source>
        <dbReference type="ARBA" id="ARBA00022722"/>
    </source>
</evidence>
<organism evidence="10 11">
    <name type="scientific">Phyllobacterium bourgognense</name>
    <dbReference type="NCBI Taxonomy" id="314236"/>
    <lineage>
        <taxon>Bacteria</taxon>
        <taxon>Pseudomonadati</taxon>
        <taxon>Pseudomonadota</taxon>
        <taxon>Alphaproteobacteria</taxon>
        <taxon>Hyphomicrobiales</taxon>
        <taxon>Phyllobacteriaceae</taxon>
        <taxon>Phyllobacterium</taxon>
    </lineage>
</organism>
<dbReference type="InterPro" id="IPR050556">
    <property type="entry name" value="Type_II_TA_system_RNase"/>
</dbReference>
<reference evidence="10 11" key="1">
    <citation type="submission" date="2018-07" db="EMBL/GenBank/DDBJ databases">
        <title>Genomic Encyclopedia of Type Strains, Phase III (KMG-III): the genomes of soil and plant-associated and newly described type strains.</title>
        <authorList>
            <person name="Whitman W."/>
        </authorList>
    </citation>
    <scope>NUCLEOTIDE SEQUENCE [LARGE SCALE GENOMIC DNA]</scope>
    <source>
        <strain evidence="10 11">31-25a</strain>
    </source>
</reference>
<feature type="binding site" evidence="8">
    <location>
        <position position="3"/>
    </location>
    <ligand>
        <name>Mg(2+)</name>
        <dbReference type="ChEBI" id="CHEBI:18420"/>
    </ligand>
</feature>
<dbReference type="EC" id="3.1.-.-" evidence="8"/>
<keyword evidence="4 8" id="KW-0479">Metal-binding</keyword>
<evidence type="ECO:0000256" key="2">
    <source>
        <dbReference type="ARBA" id="ARBA00022649"/>
    </source>
</evidence>
<dbReference type="InterPro" id="IPR029060">
    <property type="entry name" value="PIN-like_dom_sf"/>
</dbReference>
<dbReference type="GO" id="GO:0004519">
    <property type="term" value="F:endonuclease activity"/>
    <property type="evidence" value="ECO:0007669"/>
    <property type="project" value="UniProtKB-KW"/>
</dbReference>
<evidence type="ECO:0000256" key="7">
    <source>
        <dbReference type="ARBA" id="ARBA00038093"/>
    </source>
</evidence>
<evidence type="ECO:0000256" key="6">
    <source>
        <dbReference type="ARBA" id="ARBA00022842"/>
    </source>
</evidence>
<proteinExistence type="inferred from homology"/>
<keyword evidence="6 8" id="KW-0460">Magnesium</keyword>
<dbReference type="PANTHER" id="PTHR33653:SF1">
    <property type="entry name" value="RIBONUCLEASE VAPC2"/>
    <property type="match status" value="1"/>
</dbReference>
<dbReference type="GO" id="GO:0000287">
    <property type="term" value="F:magnesium ion binding"/>
    <property type="evidence" value="ECO:0007669"/>
    <property type="project" value="UniProtKB-UniRule"/>
</dbReference>
<dbReference type="SUPFAM" id="SSF88723">
    <property type="entry name" value="PIN domain-like"/>
    <property type="match status" value="1"/>
</dbReference>
<evidence type="ECO:0000256" key="4">
    <source>
        <dbReference type="ARBA" id="ARBA00022723"/>
    </source>
</evidence>
<dbReference type="AlphaFoldDB" id="A0A368YP25"/>
<name>A0A368YP25_9HYPH</name>
<sequence>MLDTNAVSQAIKGNAATVKRMVDVPMASICISVVTEAELFFGLAKRPAATRLASRIHEFLKRVNSLPLDSTVAARYGPLRAQLEQRGKAIIGLDLLIAAHAIAANAILVSNDAAFRHVEGLQVEDWSKDP</sequence>
<evidence type="ECO:0000256" key="8">
    <source>
        <dbReference type="HAMAP-Rule" id="MF_00265"/>
    </source>
</evidence>
<dbReference type="InterPro" id="IPR022907">
    <property type="entry name" value="VapC_family"/>
</dbReference>
<dbReference type="GO" id="GO:0016787">
    <property type="term" value="F:hydrolase activity"/>
    <property type="evidence" value="ECO:0007669"/>
    <property type="project" value="UniProtKB-KW"/>
</dbReference>
<feature type="domain" description="PIN" evidence="9">
    <location>
        <begin position="1"/>
        <end position="120"/>
    </location>
</feature>
<protein>
    <recommendedName>
        <fullName evidence="8">Ribonuclease VapC</fullName>
        <shortName evidence="8">RNase VapC</shortName>
        <ecNumber evidence="8">3.1.-.-</ecNumber>
    </recommendedName>
    <alternativeName>
        <fullName evidence="8">Toxin VapC</fullName>
    </alternativeName>
</protein>
<evidence type="ECO:0000256" key="1">
    <source>
        <dbReference type="ARBA" id="ARBA00001946"/>
    </source>
</evidence>
<dbReference type="OrthoDB" id="5458135at2"/>
<dbReference type="HAMAP" id="MF_00265">
    <property type="entry name" value="VapC_Nob1"/>
    <property type="match status" value="1"/>
</dbReference>
<evidence type="ECO:0000313" key="10">
    <source>
        <dbReference type="EMBL" id="RCW81981.1"/>
    </source>
</evidence>
<dbReference type="PANTHER" id="PTHR33653">
    <property type="entry name" value="RIBONUCLEASE VAPC2"/>
    <property type="match status" value="1"/>
</dbReference>
<gene>
    <name evidence="8" type="primary">vapC</name>
    <name evidence="10" type="ORF">C7476_109163</name>
</gene>
<dbReference type="Proteomes" id="UP000253324">
    <property type="component" value="Unassembled WGS sequence"/>
</dbReference>
<comment type="cofactor">
    <cofactor evidence="1 8">
        <name>Mg(2+)</name>
        <dbReference type="ChEBI" id="CHEBI:18420"/>
    </cofactor>
</comment>
<comment type="similarity">
    <text evidence="7 8">Belongs to the PINc/VapC protein family.</text>
</comment>
<feature type="binding site" evidence="8">
    <location>
        <position position="94"/>
    </location>
    <ligand>
        <name>Mg(2+)</name>
        <dbReference type="ChEBI" id="CHEBI:18420"/>
    </ligand>
</feature>
<dbReference type="Gene3D" id="3.40.50.1010">
    <property type="entry name" value="5'-nuclease"/>
    <property type="match status" value="1"/>
</dbReference>
<dbReference type="Pfam" id="PF01850">
    <property type="entry name" value="PIN"/>
    <property type="match status" value="1"/>
</dbReference>
<dbReference type="InterPro" id="IPR002716">
    <property type="entry name" value="PIN_dom"/>
</dbReference>
<evidence type="ECO:0000256" key="5">
    <source>
        <dbReference type="ARBA" id="ARBA00022801"/>
    </source>
</evidence>
<accession>A0A368YP25</accession>
<keyword evidence="11" id="KW-1185">Reference proteome</keyword>
<keyword evidence="5 8" id="KW-0378">Hydrolase</keyword>
<keyword evidence="8" id="KW-0800">Toxin</keyword>
<dbReference type="EMBL" id="QPJM01000009">
    <property type="protein sequence ID" value="RCW81981.1"/>
    <property type="molecule type" value="Genomic_DNA"/>
</dbReference>
<dbReference type="GO" id="GO:0004540">
    <property type="term" value="F:RNA nuclease activity"/>
    <property type="evidence" value="ECO:0007669"/>
    <property type="project" value="InterPro"/>
</dbReference>
<keyword evidence="3 8" id="KW-0540">Nuclease</keyword>
<keyword evidence="10" id="KW-0255">Endonuclease</keyword>
<comment type="caution">
    <text evidence="10">The sequence shown here is derived from an EMBL/GenBank/DDBJ whole genome shotgun (WGS) entry which is preliminary data.</text>
</comment>
<dbReference type="GO" id="GO:0090729">
    <property type="term" value="F:toxin activity"/>
    <property type="evidence" value="ECO:0007669"/>
    <property type="project" value="UniProtKB-KW"/>
</dbReference>
<comment type="function">
    <text evidence="8">Toxic component of a toxin-antitoxin (TA) system. An RNase.</text>
</comment>
<evidence type="ECO:0000313" key="11">
    <source>
        <dbReference type="Proteomes" id="UP000253324"/>
    </source>
</evidence>
<evidence type="ECO:0000259" key="9">
    <source>
        <dbReference type="Pfam" id="PF01850"/>
    </source>
</evidence>
<dbReference type="CDD" id="cd18740">
    <property type="entry name" value="PIN_VapC4-5_FitB-like"/>
    <property type="match status" value="1"/>
</dbReference>